<evidence type="ECO:0000313" key="2">
    <source>
        <dbReference type="Proteomes" id="UP000216498"/>
    </source>
</evidence>
<dbReference type="InterPro" id="IPR036291">
    <property type="entry name" value="NAD(P)-bd_dom_sf"/>
</dbReference>
<gene>
    <name evidence="1" type="ORF">CIL03_05730</name>
</gene>
<keyword evidence="2" id="KW-1185">Reference proteome</keyword>
<dbReference type="Gene3D" id="3.40.50.720">
    <property type="entry name" value="NAD(P)-binding Rossmann-like Domain"/>
    <property type="match status" value="1"/>
</dbReference>
<evidence type="ECO:0008006" key="3">
    <source>
        <dbReference type="Google" id="ProtNLM"/>
    </source>
</evidence>
<evidence type="ECO:0000313" key="1">
    <source>
        <dbReference type="EMBL" id="OZU90637.1"/>
    </source>
</evidence>
<accession>A0A265NFR1</accession>
<reference evidence="1 2" key="1">
    <citation type="submission" date="2017-08" db="EMBL/GenBank/DDBJ databases">
        <title>Virgibacillus indicus sp. nov. and Virgibacillus profoundi sp. nov, two moderately halophilic bacteria isolated from marine sediment by using the Microfluidic Streak Plate.</title>
        <authorList>
            <person name="Xu B."/>
            <person name="Hu B."/>
            <person name="Wang J."/>
            <person name="Zhu Y."/>
            <person name="Huang L."/>
            <person name="Du W."/>
            <person name="Huang Y."/>
        </authorList>
    </citation>
    <scope>NUCLEOTIDE SEQUENCE [LARGE SCALE GENOMIC DNA]</scope>
    <source>
        <strain evidence="1 2">IO3-P2-C2</strain>
    </source>
</reference>
<dbReference type="RefSeq" id="WP_094884375.1">
    <property type="nucleotide sequence ID" value="NZ_NPMS01000001.1"/>
</dbReference>
<dbReference type="AlphaFoldDB" id="A0A265NFR1"/>
<dbReference type="EMBL" id="NPMS01000001">
    <property type="protein sequence ID" value="OZU90637.1"/>
    <property type="molecule type" value="Genomic_DNA"/>
</dbReference>
<dbReference type="SUPFAM" id="SSF51735">
    <property type="entry name" value="NAD(P)-binding Rossmann-fold domains"/>
    <property type="match status" value="1"/>
</dbReference>
<sequence>MSFLVAGCNHWIGFHIVNELLEEGYTVAGILNEDGNENLPLYFGRNSSFSMVKADSMNNYDTAIIIDEIQSTENIQADRIVKIGGTIVNNEKVTLIKIPLLYGEWMKMNEKGMFRDKAFIPFDSDDFEEKAIYIKDFTNGLIQWLKFGKLPPHLHVISAKNNEKEGVKLENSIYLRDNRPNKEKLMPVLDHFKKFKELYD</sequence>
<organism evidence="1 2">
    <name type="scientific">Virgibacillus indicus</name>
    <dbReference type="NCBI Taxonomy" id="2024554"/>
    <lineage>
        <taxon>Bacteria</taxon>
        <taxon>Bacillati</taxon>
        <taxon>Bacillota</taxon>
        <taxon>Bacilli</taxon>
        <taxon>Bacillales</taxon>
        <taxon>Bacillaceae</taxon>
        <taxon>Virgibacillus</taxon>
    </lineage>
</organism>
<protein>
    <recommendedName>
        <fullName evidence="3">NAD(P)-binding domain-containing protein</fullName>
    </recommendedName>
</protein>
<proteinExistence type="predicted"/>
<dbReference type="OrthoDB" id="2971044at2"/>
<comment type="caution">
    <text evidence="1">The sequence shown here is derived from an EMBL/GenBank/DDBJ whole genome shotgun (WGS) entry which is preliminary data.</text>
</comment>
<name>A0A265NFR1_9BACI</name>
<dbReference type="Proteomes" id="UP000216498">
    <property type="component" value="Unassembled WGS sequence"/>
</dbReference>